<evidence type="ECO:0000313" key="15">
    <source>
        <dbReference type="EMBL" id="KDO57411.1"/>
    </source>
</evidence>
<evidence type="ECO:0000256" key="3">
    <source>
        <dbReference type="ARBA" id="ARBA00012483"/>
    </source>
</evidence>
<feature type="transmembrane region" description="Helical" evidence="13">
    <location>
        <begin position="125"/>
        <end position="143"/>
    </location>
</feature>
<evidence type="ECO:0000256" key="12">
    <source>
        <dbReference type="PROSITE-ProRule" id="PRU00175"/>
    </source>
</evidence>
<evidence type="ECO:0000256" key="5">
    <source>
        <dbReference type="ARBA" id="ARBA00022692"/>
    </source>
</evidence>
<keyword evidence="7 12" id="KW-0863">Zinc-finger</keyword>
<evidence type="ECO:0000256" key="4">
    <source>
        <dbReference type="ARBA" id="ARBA00022679"/>
    </source>
</evidence>
<keyword evidence="8" id="KW-0833">Ubl conjugation pathway</keyword>
<dbReference type="GO" id="GO:0006511">
    <property type="term" value="P:ubiquitin-dependent protein catabolic process"/>
    <property type="evidence" value="ECO:0000318"/>
    <property type="project" value="GO_Central"/>
</dbReference>
<dbReference type="PANTHER" id="PTHR45977:SF19">
    <property type="entry name" value="RING-TYPE DOMAIN-CONTAINING PROTEIN"/>
    <property type="match status" value="1"/>
</dbReference>
<dbReference type="EMBL" id="KK784963">
    <property type="protein sequence ID" value="KDO57411.1"/>
    <property type="molecule type" value="Genomic_DNA"/>
</dbReference>
<keyword evidence="16" id="KW-1185">Reference proteome</keyword>
<dbReference type="Gene3D" id="3.30.40.10">
    <property type="entry name" value="Zinc/RING finger domain, C3HC4 (zinc finger)"/>
    <property type="match status" value="1"/>
</dbReference>
<evidence type="ECO:0000256" key="13">
    <source>
        <dbReference type="SAM" id="Phobius"/>
    </source>
</evidence>
<accession>A0A067F2H2</accession>
<evidence type="ECO:0000256" key="1">
    <source>
        <dbReference type="ARBA" id="ARBA00000900"/>
    </source>
</evidence>
<reference evidence="15 16" key="1">
    <citation type="submission" date="2014-04" db="EMBL/GenBank/DDBJ databases">
        <authorList>
            <consortium name="International Citrus Genome Consortium"/>
            <person name="Gmitter F."/>
            <person name="Chen C."/>
            <person name="Farmerie W."/>
            <person name="Harkins T."/>
            <person name="Desany B."/>
            <person name="Mohiuddin M."/>
            <person name="Kodira C."/>
            <person name="Borodovsky M."/>
            <person name="Lomsadze A."/>
            <person name="Burns P."/>
            <person name="Jenkins J."/>
            <person name="Prochnik S."/>
            <person name="Shu S."/>
            <person name="Chapman J."/>
            <person name="Pitluck S."/>
            <person name="Schmutz J."/>
            <person name="Rokhsar D."/>
        </authorList>
    </citation>
    <scope>NUCLEOTIDE SEQUENCE</scope>
</reference>
<comment type="subcellular location">
    <subcellularLocation>
        <location evidence="2">Membrane</location>
        <topology evidence="2">Multi-pass membrane protein</topology>
    </subcellularLocation>
</comment>
<dbReference type="PROSITE" id="PS50089">
    <property type="entry name" value="ZF_RING_2"/>
    <property type="match status" value="1"/>
</dbReference>
<sequence>MEEEQEALNIDACEGMDVVFENCGSSSRFFSPIVFLDAIWNMAFVVVSVIVLFSTLKEKPATPLRVWVSGYALQCFLHVGFVFFEYRRKNYCGHRVALVVNGLSPSQTSLSVVKRLGAMNTMISSIWWVIGFYWIVVGGQALVRDSPRLYWVTVVFLAFDVSFVIFCIGMVCIFFFAIFCCIPIVALVYAVATRQGASADDIRNLPKYRYRLASHLRASNNSEKQDVFGTETEMSNSNSTDELALHPEDSDCCICLSQYVDGAELYTLPCNHHFHCGCISKWLRINATCPLCKYNIRRGDTLV</sequence>
<dbReference type="EC" id="2.3.2.27" evidence="3"/>
<dbReference type="SMR" id="A0A067F2H2"/>
<dbReference type="GO" id="GO:0061630">
    <property type="term" value="F:ubiquitin protein ligase activity"/>
    <property type="evidence" value="ECO:0000318"/>
    <property type="project" value="GO_Central"/>
</dbReference>
<evidence type="ECO:0000256" key="10">
    <source>
        <dbReference type="ARBA" id="ARBA00022989"/>
    </source>
</evidence>
<dbReference type="eggNOG" id="KOG0800">
    <property type="taxonomic scope" value="Eukaryota"/>
</dbReference>
<feature type="transmembrane region" description="Helical" evidence="13">
    <location>
        <begin position="163"/>
        <end position="192"/>
    </location>
</feature>
<keyword evidence="11 13" id="KW-0472">Membrane</keyword>
<dbReference type="OrthoDB" id="8062037at2759"/>
<evidence type="ECO:0000256" key="9">
    <source>
        <dbReference type="ARBA" id="ARBA00022833"/>
    </source>
</evidence>
<gene>
    <name evidence="15" type="ORF">CISIN_1g022069mg</name>
</gene>
<protein>
    <recommendedName>
        <fullName evidence="3">RING-type E3 ubiquitin transferase</fullName>
        <ecNumber evidence="3">2.3.2.27</ecNumber>
    </recommendedName>
</protein>
<name>A0A067F2H2_CITSI</name>
<dbReference type="GO" id="GO:0016567">
    <property type="term" value="P:protein ubiquitination"/>
    <property type="evidence" value="ECO:0000318"/>
    <property type="project" value="GO_Central"/>
</dbReference>
<dbReference type="GO" id="GO:0008270">
    <property type="term" value="F:zinc ion binding"/>
    <property type="evidence" value="ECO:0007669"/>
    <property type="project" value="UniProtKB-KW"/>
</dbReference>
<proteinExistence type="predicted"/>
<feature type="transmembrane region" description="Helical" evidence="13">
    <location>
        <begin position="34"/>
        <end position="54"/>
    </location>
</feature>
<dbReference type="AlphaFoldDB" id="A0A067F2H2"/>
<keyword evidence="6" id="KW-0479">Metal-binding</keyword>
<keyword evidence="10 13" id="KW-1133">Transmembrane helix</keyword>
<dbReference type="KEGG" id="cit:102620088"/>
<evidence type="ECO:0000313" key="16">
    <source>
        <dbReference type="Proteomes" id="UP000027120"/>
    </source>
</evidence>
<evidence type="ECO:0000256" key="7">
    <source>
        <dbReference type="ARBA" id="ARBA00022771"/>
    </source>
</evidence>
<dbReference type="InterPro" id="IPR013083">
    <property type="entry name" value="Znf_RING/FYVE/PHD"/>
</dbReference>
<feature type="transmembrane region" description="Helical" evidence="13">
    <location>
        <begin position="66"/>
        <end position="86"/>
    </location>
</feature>
<evidence type="ECO:0000256" key="6">
    <source>
        <dbReference type="ARBA" id="ARBA00022723"/>
    </source>
</evidence>
<evidence type="ECO:0000259" key="14">
    <source>
        <dbReference type="PROSITE" id="PS50089"/>
    </source>
</evidence>
<organism evidence="15 16">
    <name type="scientific">Citrus sinensis</name>
    <name type="common">Sweet orange</name>
    <name type="synonym">Citrus aurantium var. sinensis</name>
    <dbReference type="NCBI Taxonomy" id="2711"/>
    <lineage>
        <taxon>Eukaryota</taxon>
        <taxon>Viridiplantae</taxon>
        <taxon>Streptophyta</taxon>
        <taxon>Embryophyta</taxon>
        <taxon>Tracheophyta</taxon>
        <taxon>Spermatophyta</taxon>
        <taxon>Magnoliopsida</taxon>
        <taxon>eudicotyledons</taxon>
        <taxon>Gunneridae</taxon>
        <taxon>Pentapetalae</taxon>
        <taxon>rosids</taxon>
        <taxon>malvids</taxon>
        <taxon>Sapindales</taxon>
        <taxon>Rutaceae</taxon>
        <taxon>Aurantioideae</taxon>
        <taxon>Citrus</taxon>
    </lineage>
</organism>
<dbReference type="Proteomes" id="UP000027120">
    <property type="component" value="Unassembled WGS sequence"/>
</dbReference>
<keyword evidence="4" id="KW-0808">Transferase</keyword>
<dbReference type="GO" id="GO:0016020">
    <property type="term" value="C:membrane"/>
    <property type="evidence" value="ECO:0007669"/>
    <property type="project" value="UniProtKB-SubCell"/>
</dbReference>
<evidence type="ECO:0000256" key="11">
    <source>
        <dbReference type="ARBA" id="ARBA00023136"/>
    </source>
</evidence>
<evidence type="ECO:0000256" key="8">
    <source>
        <dbReference type="ARBA" id="ARBA00022786"/>
    </source>
</evidence>
<dbReference type="PaxDb" id="2711-XP_006482012.1"/>
<dbReference type="SUPFAM" id="SSF57850">
    <property type="entry name" value="RING/U-box"/>
    <property type="match status" value="1"/>
</dbReference>
<keyword evidence="5 13" id="KW-0812">Transmembrane</keyword>
<dbReference type="InterPro" id="IPR001841">
    <property type="entry name" value="Znf_RING"/>
</dbReference>
<comment type="catalytic activity">
    <reaction evidence="1">
        <text>S-ubiquitinyl-[E2 ubiquitin-conjugating enzyme]-L-cysteine + [acceptor protein]-L-lysine = [E2 ubiquitin-conjugating enzyme]-L-cysteine + N(6)-ubiquitinyl-[acceptor protein]-L-lysine.</text>
        <dbReference type="EC" id="2.3.2.27"/>
    </reaction>
</comment>
<evidence type="ECO:0000256" key="2">
    <source>
        <dbReference type="ARBA" id="ARBA00004141"/>
    </source>
</evidence>
<dbReference type="SMART" id="SM00184">
    <property type="entry name" value="RING"/>
    <property type="match status" value="1"/>
</dbReference>
<keyword evidence="9" id="KW-0862">Zinc</keyword>
<dbReference type="Pfam" id="PF13639">
    <property type="entry name" value="zf-RING_2"/>
    <property type="match status" value="1"/>
</dbReference>
<feature type="domain" description="RING-type" evidence="14">
    <location>
        <begin position="252"/>
        <end position="293"/>
    </location>
</feature>
<dbReference type="PANTHER" id="PTHR45977">
    <property type="entry name" value="TARGET OF ERK KINASE MPK-1"/>
    <property type="match status" value="1"/>
</dbReference>